<dbReference type="InterPro" id="IPR027417">
    <property type="entry name" value="P-loop_NTPase"/>
</dbReference>
<keyword evidence="2" id="KW-1185">Reference proteome</keyword>
<protein>
    <submittedName>
        <fullName evidence="1">Uncharacterized protein</fullName>
    </submittedName>
</protein>
<evidence type="ECO:0000313" key="1">
    <source>
        <dbReference type="EMBL" id="MBC9718011.1"/>
    </source>
</evidence>
<dbReference type="EMBL" id="JACTVJ010000023">
    <property type="protein sequence ID" value="MBC9718011.1"/>
    <property type="molecule type" value="Genomic_DNA"/>
</dbReference>
<dbReference type="Gene3D" id="3.40.50.300">
    <property type="entry name" value="P-loop containing nucleotide triphosphate hydrolases"/>
    <property type="match status" value="1"/>
</dbReference>
<name>A0ABR7SR76_9ACTN</name>
<gene>
    <name evidence="1" type="ORF">H9Y04_36310</name>
</gene>
<comment type="caution">
    <text evidence="1">The sequence shown here is derived from an EMBL/GenBank/DDBJ whole genome shotgun (WGS) entry which is preliminary data.</text>
</comment>
<dbReference type="RefSeq" id="WP_187818454.1">
    <property type="nucleotide sequence ID" value="NZ_JACTVJ010000023.1"/>
</dbReference>
<reference evidence="1 2" key="1">
    <citation type="submission" date="2020-08" db="EMBL/GenBank/DDBJ databases">
        <title>Genemic of Streptomyces polyaspartic.</title>
        <authorList>
            <person name="Liu W."/>
        </authorList>
    </citation>
    <scope>NUCLEOTIDE SEQUENCE [LARGE SCALE GENOMIC DNA]</scope>
    <source>
        <strain evidence="1 2">TRM66268-LWL</strain>
    </source>
</reference>
<dbReference type="Proteomes" id="UP000642284">
    <property type="component" value="Unassembled WGS sequence"/>
</dbReference>
<proteinExistence type="predicted"/>
<sequence length="262" mass="26790">MSLALAAAWPHASGGVRPVVVEADVSGGDLATRFALSDAAGLMALAAGARRGSPEKELDACVQDVPGGLRAVVAPAGAEQAAASVAEVAACVEVLRGDEDTEGVVVLDLGRLVDGPTRDLARAADGLVLVCAGRVDALVHAAVRGSWLEGAPFEVVVMGACDYPQVEIAEALKMRRDRIHLVGFDARASAALDGRGQVGRRRWRRSALTAGASALAVRLGQQRTDGPELEATGELAQIAGRVGPKAIEGGWDLHSEPTGGAT</sequence>
<organism evidence="1 2">
    <name type="scientific">Streptomyces polyasparticus</name>
    <dbReference type="NCBI Taxonomy" id="2767826"/>
    <lineage>
        <taxon>Bacteria</taxon>
        <taxon>Bacillati</taxon>
        <taxon>Actinomycetota</taxon>
        <taxon>Actinomycetes</taxon>
        <taxon>Kitasatosporales</taxon>
        <taxon>Streptomycetaceae</taxon>
        <taxon>Streptomyces</taxon>
    </lineage>
</organism>
<dbReference type="SUPFAM" id="SSF52540">
    <property type="entry name" value="P-loop containing nucleoside triphosphate hydrolases"/>
    <property type="match status" value="1"/>
</dbReference>
<evidence type="ECO:0000313" key="2">
    <source>
        <dbReference type="Proteomes" id="UP000642284"/>
    </source>
</evidence>
<accession>A0ABR7SR76</accession>